<feature type="region of interest" description="Disordered" evidence="1">
    <location>
        <begin position="1"/>
        <end position="45"/>
    </location>
</feature>
<organism evidence="2 3">
    <name type="scientific">Streptomyces albus (strain ATCC 21838 / DSM 41398 / FERM P-419 / JCM 4703 / NBRC 107858)</name>
    <dbReference type="NCBI Taxonomy" id="1081613"/>
    <lineage>
        <taxon>Bacteria</taxon>
        <taxon>Bacillati</taxon>
        <taxon>Actinomycetota</taxon>
        <taxon>Actinomycetes</taxon>
        <taxon>Kitasatosporales</taxon>
        <taxon>Streptomycetaceae</taxon>
        <taxon>Streptomyces</taxon>
    </lineage>
</organism>
<keyword evidence="3" id="KW-1185">Reference proteome</keyword>
<dbReference type="EMBL" id="CP010519">
    <property type="protein sequence ID" value="AJE83887.1"/>
    <property type="molecule type" value="Genomic_DNA"/>
</dbReference>
<protein>
    <submittedName>
        <fullName evidence="2">Uncharacterized protein</fullName>
    </submittedName>
</protein>
<reference evidence="2 3" key="1">
    <citation type="submission" date="2015-01" db="EMBL/GenBank/DDBJ databases">
        <title>Enhanced salinomycin production by adjusting the supply of polyketide extender units in Streptomyce albus DSM 41398.</title>
        <authorList>
            <person name="Lu C."/>
        </authorList>
    </citation>
    <scope>NUCLEOTIDE SEQUENCE [LARGE SCALE GENOMIC DNA]</scope>
    <source>
        <strain evidence="3">ATCC 21838 / DSM 41398 / FERM P-419 / JCM 4703 / NBRC 107858</strain>
    </source>
</reference>
<sequence>MRTRGPVLSESPPIQEEAAVGAVEERSGVLTQDEFEDLSRHAESE</sequence>
<evidence type="ECO:0000313" key="3">
    <source>
        <dbReference type="Proteomes" id="UP000031523"/>
    </source>
</evidence>
<dbReference type="KEGG" id="sals:SLNWT_3511"/>
<dbReference type="AlphaFoldDB" id="A0A0B5F0Q7"/>
<evidence type="ECO:0000256" key="1">
    <source>
        <dbReference type="SAM" id="MobiDB-lite"/>
    </source>
</evidence>
<gene>
    <name evidence="2" type="ORF">SLNWT_3511</name>
</gene>
<name>A0A0B5F0Q7_STRA4</name>
<evidence type="ECO:0000313" key="2">
    <source>
        <dbReference type="EMBL" id="AJE83887.1"/>
    </source>
</evidence>
<proteinExistence type="predicted"/>
<dbReference type="Proteomes" id="UP000031523">
    <property type="component" value="Chromosome"/>
</dbReference>
<accession>A0A0B5F0Q7</accession>